<dbReference type="Gene3D" id="6.10.340.10">
    <property type="match status" value="1"/>
</dbReference>
<dbReference type="PROSITE" id="PS50887">
    <property type="entry name" value="GGDEF"/>
    <property type="match status" value="1"/>
</dbReference>
<keyword evidence="1" id="KW-0472">Membrane</keyword>
<dbReference type="InterPro" id="IPR035919">
    <property type="entry name" value="EAL_sf"/>
</dbReference>
<reference evidence="6" key="1">
    <citation type="submission" date="2016-11" db="EMBL/GenBank/DDBJ databases">
        <authorList>
            <person name="Varghese N."/>
            <person name="Submissions S."/>
        </authorList>
    </citation>
    <scope>NUCLEOTIDE SEQUENCE [LARGE SCALE GENOMIC DNA]</scope>
    <source>
        <strain evidence="6">DSM 21264</strain>
    </source>
</reference>
<dbReference type="AlphaFoldDB" id="A0A1M5E3S6"/>
<dbReference type="SMART" id="SM00052">
    <property type="entry name" value="EAL"/>
    <property type="match status" value="1"/>
</dbReference>
<dbReference type="InterPro" id="IPR000160">
    <property type="entry name" value="GGDEF_dom"/>
</dbReference>
<organism evidence="5 6">
    <name type="scientific">Vibrio gazogenes DSM 21264 = NBRC 103151</name>
    <dbReference type="NCBI Taxonomy" id="1123492"/>
    <lineage>
        <taxon>Bacteria</taxon>
        <taxon>Pseudomonadati</taxon>
        <taxon>Pseudomonadota</taxon>
        <taxon>Gammaproteobacteria</taxon>
        <taxon>Vibrionales</taxon>
        <taxon>Vibrionaceae</taxon>
        <taxon>Vibrio</taxon>
    </lineage>
</organism>
<name>A0A1M5E3S6_VIBGA</name>
<keyword evidence="6" id="KW-1185">Reference proteome</keyword>
<dbReference type="Pfam" id="PF00563">
    <property type="entry name" value="EAL"/>
    <property type="match status" value="1"/>
</dbReference>
<dbReference type="SUPFAM" id="SSF55073">
    <property type="entry name" value="Nucleotide cyclase"/>
    <property type="match status" value="1"/>
</dbReference>
<dbReference type="SUPFAM" id="SSF141868">
    <property type="entry name" value="EAL domain-like"/>
    <property type="match status" value="1"/>
</dbReference>
<protein>
    <submittedName>
        <fullName evidence="5">Diguanylate cyclase/phosphodiesterase</fullName>
    </submittedName>
</protein>
<dbReference type="CDD" id="cd01948">
    <property type="entry name" value="EAL"/>
    <property type="match status" value="1"/>
</dbReference>
<evidence type="ECO:0000256" key="1">
    <source>
        <dbReference type="SAM" id="Phobius"/>
    </source>
</evidence>
<dbReference type="InterPro" id="IPR001633">
    <property type="entry name" value="EAL_dom"/>
</dbReference>
<feature type="domain" description="HAMP" evidence="3">
    <location>
        <begin position="285"/>
        <end position="337"/>
    </location>
</feature>
<dbReference type="GO" id="GO:0007165">
    <property type="term" value="P:signal transduction"/>
    <property type="evidence" value="ECO:0007669"/>
    <property type="project" value="InterPro"/>
</dbReference>
<dbReference type="InterPro" id="IPR003660">
    <property type="entry name" value="HAMP_dom"/>
</dbReference>
<dbReference type="PROSITE" id="PS50883">
    <property type="entry name" value="EAL"/>
    <property type="match status" value="1"/>
</dbReference>
<evidence type="ECO:0000313" key="5">
    <source>
        <dbReference type="EMBL" id="SHF73897.1"/>
    </source>
</evidence>
<feature type="domain" description="EAL" evidence="2">
    <location>
        <begin position="520"/>
        <end position="771"/>
    </location>
</feature>
<dbReference type="Pfam" id="PF00990">
    <property type="entry name" value="GGDEF"/>
    <property type="match status" value="1"/>
</dbReference>
<dbReference type="PROSITE" id="PS50885">
    <property type="entry name" value="HAMP"/>
    <property type="match status" value="1"/>
</dbReference>
<dbReference type="RefSeq" id="WP_072961134.1">
    <property type="nucleotide sequence ID" value="NZ_FQUH01000016.1"/>
</dbReference>
<proteinExistence type="predicted"/>
<keyword evidence="1" id="KW-1133">Transmembrane helix</keyword>
<dbReference type="InterPro" id="IPR052155">
    <property type="entry name" value="Biofilm_reg_signaling"/>
</dbReference>
<dbReference type="NCBIfam" id="TIGR00254">
    <property type="entry name" value="GGDEF"/>
    <property type="match status" value="1"/>
</dbReference>
<dbReference type="Gene3D" id="3.30.70.270">
    <property type="match status" value="1"/>
</dbReference>
<dbReference type="InterPro" id="IPR043128">
    <property type="entry name" value="Rev_trsase/Diguanyl_cyclase"/>
</dbReference>
<feature type="transmembrane region" description="Helical" evidence="1">
    <location>
        <begin position="264"/>
        <end position="284"/>
    </location>
</feature>
<dbReference type="SMART" id="SM00267">
    <property type="entry name" value="GGDEF"/>
    <property type="match status" value="1"/>
</dbReference>
<dbReference type="Proteomes" id="UP000184159">
    <property type="component" value="Unassembled WGS sequence"/>
</dbReference>
<dbReference type="PANTHER" id="PTHR44757:SF2">
    <property type="entry name" value="BIOFILM ARCHITECTURE MAINTENANCE PROTEIN MBAA"/>
    <property type="match status" value="1"/>
</dbReference>
<dbReference type="InterPro" id="IPR029787">
    <property type="entry name" value="Nucleotide_cyclase"/>
</dbReference>
<sequence>MKLSHRILLLIAPVVLLSAAASNYIIYVMQKDALIKRTNSYLQLNMEKLAGYYRQTNTLVSSYAYTLAKSDIIRHYISHEQNPFRELELIDNLNDTIYVLQPKQQQFIALSILDSQHKVLYYADTSHDPFALMDPKLLKDTEQVYQQSKKPTYVGYNENSSGEDVLIRYDVLDTKTLQTPLSYNQNEIFFVLVYATLDRFNHLKKVLEYDNQTAIFFTHQPSENQSARKEDLIQTVELQPGWFATLAPAPLILNQQLNTIQKELILAFNISAFFTVALLLLLLYRHVINPITRLDHQLQQVENRQRKNIEVLSSNDEIGRLSSRFYMMYTELEKTYQQTKLLAENDHLTNLANRHQFQRHAKAILAQAHTYVWALYIDLDNFKYVNDKYGHQIGDSLLINFANHIETLCQHFNQSYQVHCLAARLSGDEFAILLQSSTQQPEIADRFAQKLLEPIQSRIHSPIGHFPITASIGIATFPEDGQHIEKLLSNADTAMYQAKNAGKNQIAHYSKALDKIVQRRANIERALRNCAFDDEFSLVYQPYFTCSEKTITGFEVLLRWESVQLGEISPDEFIPIAEQTGLFGDIDRWVIHKAFAEFATLQKIQNEPKKVAINLSSAELNSLQLAEYVESLAHTYQIPSHLVEFEITETFAAESQGFPLLHQLSKLGFDLTIDDFGSGYTSISQLVQYPVQKIKLDRHFLDTLIATQKHQVVKLLIDLCHSQNMEVTAEGIETESMYQWLQKYQCDYLQGYYFGKPLSITELTTLAEQSKGTA</sequence>
<dbReference type="PANTHER" id="PTHR44757">
    <property type="entry name" value="DIGUANYLATE CYCLASE DGCP"/>
    <property type="match status" value="1"/>
</dbReference>
<evidence type="ECO:0000259" key="2">
    <source>
        <dbReference type="PROSITE" id="PS50883"/>
    </source>
</evidence>
<keyword evidence="1" id="KW-0812">Transmembrane</keyword>
<dbReference type="Gene3D" id="3.20.20.450">
    <property type="entry name" value="EAL domain"/>
    <property type="match status" value="1"/>
</dbReference>
<dbReference type="EMBL" id="FQUH01000016">
    <property type="protein sequence ID" value="SHF73897.1"/>
    <property type="molecule type" value="Genomic_DNA"/>
</dbReference>
<evidence type="ECO:0000259" key="4">
    <source>
        <dbReference type="PROSITE" id="PS50887"/>
    </source>
</evidence>
<dbReference type="CDD" id="cd01949">
    <property type="entry name" value="GGDEF"/>
    <property type="match status" value="1"/>
</dbReference>
<evidence type="ECO:0000259" key="3">
    <source>
        <dbReference type="PROSITE" id="PS50885"/>
    </source>
</evidence>
<gene>
    <name evidence="5" type="ORF">SAMN02745781_03040</name>
</gene>
<feature type="domain" description="GGDEF" evidence="4">
    <location>
        <begin position="370"/>
        <end position="511"/>
    </location>
</feature>
<dbReference type="GO" id="GO:0016020">
    <property type="term" value="C:membrane"/>
    <property type="evidence" value="ECO:0007669"/>
    <property type="project" value="InterPro"/>
</dbReference>
<accession>A0A1M5E3S6</accession>
<evidence type="ECO:0000313" key="6">
    <source>
        <dbReference type="Proteomes" id="UP000184159"/>
    </source>
</evidence>